<evidence type="ECO:0000313" key="3">
    <source>
        <dbReference type="EMBL" id="KAK7493630.1"/>
    </source>
</evidence>
<reference evidence="3 4" key="1">
    <citation type="journal article" date="2023" name="Sci. Data">
        <title>Genome assembly of the Korean intertidal mud-creeper Batillaria attramentaria.</title>
        <authorList>
            <person name="Patra A.K."/>
            <person name="Ho P.T."/>
            <person name="Jun S."/>
            <person name="Lee S.J."/>
            <person name="Kim Y."/>
            <person name="Won Y.J."/>
        </authorList>
    </citation>
    <scope>NUCLEOTIDE SEQUENCE [LARGE SCALE GENOMIC DNA]</scope>
    <source>
        <strain evidence="3">Wonlab-2016</strain>
    </source>
</reference>
<comment type="caution">
    <text evidence="3">The sequence shown here is derived from an EMBL/GenBank/DDBJ whole genome shotgun (WGS) entry which is preliminary data.</text>
</comment>
<feature type="transmembrane region" description="Helical" evidence="2">
    <location>
        <begin position="41"/>
        <end position="63"/>
    </location>
</feature>
<evidence type="ECO:0000313" key="4">
    <source>
        <dbReference type="Proteomes" id="UP001519460"/>
    </source>
</evidence>
<gene>
    <name evidence="3" type="ORF">BaRGS_00015142</name>
</gene>
<dbReference type="EMBL" id="JACVVK020000091">
    <property type="protein sequence ID" value="KAK7493630.1"/>
    <property type="molecule type" value="Genomic_DNA"/>
</dbReference>
<keyword evidence="2" id="KW-1133">Transmembrane helix</keyword>
<dbReference type="AlphaFoldDB" id="A0ABD0L3D2"/>
<protein>
    <submittedName>
        <fullName evidence="3">Uncharacterized protein</fullName>
    </submittedName>
</protein>
<accession>A0ABD0L3D2</accession>
<proteinExistence type="predicted"/>
<keyword evidence="2" id="KW-0472">Membrane</keyword>
<keyword evidence="4" id="KW-1185">Reference proteome</keyword>
<organism evidence="3 4">
    <name type="scientific">Batillaria attramentaria</name>
    <dbReference type="NCBI Taxonomy" id="370345"/>
    <lineage>
        <taxon>Eukaryota</taxon>
        <taxon>Metazoa</taxon>
        <taxon>Spiralia</taxon>
        <taxon>Lophotrochozoa</taxon>
        <taxon>Mollusca</taxon>
        <taxon>Gastropoda</taxon>
        <taxon>Caenogastropoda</taxon>
        <taxon>Sorbeoconcha</taxon>
        <taxon>Cerithioidea</taxon>
        <taxon>Batillariidae</taxon>
        <taxon>Batillaria</taxon>
    </lineage>
</organism>
<name>A0ABD0L3D2_9CAEN</name>
<evidence type="ECO:0000256" key="2">
    <source>
        <dbReference type="SAM" id="Phobius"/>
    </source>
</evidence>
<feature type="region of interest" description="Disordered" evidence="1">
    <location>
        <begin position="68"/>
        <end position="108"/>
    </location>
</feature>
<sequence>MGPGVRRCSGVRIRHYSNRRGRSSRCMAWLTLTSMTSLREALFVLVVVALASMTITFHLGHYLNPLQQTPNDSDDAISGGSNHLNVHRSLHLSQQRRGGGGGGGERPTAEYVQRILWRSARTDFNTETS</sequence>
<evidence type="ECO:0000256" key="1">
    <source>
        <dbReference type="SAM" id="MobiDB-lite"/>
    </source>
</evidence>
<keyword evidence="2" id="KW-0812">Transmembrane</keyword>
<dbReference type="Proteomes" id="UP001519460">
    <property type="component" value="Unassembled WGS sequence"/>
</dbReference>